<evidence type="ECO:0000256" key="10">
    <source>
        <dbReference type="ARBA" id="ARBA00041723"/>
    </source>
</evidence>
<keyword evidence="3" id="KW-0813">Transport</keyword>
<dbReference type="PANTHER" id="PTHR22950">
    <property type="entry name" value="AMINO ACID TRANSPORTER"/>
    <property type="match status" value="1"/>
</dbReference>
<evidence type="ECO:0000256" key="4">
    <source>
        <dbReference type="ARBA" id="ARBA00022692"/>
    </source>
</evidence>
<feature type="transmembrane region" description="Helical" evidence="11">
    <location>
        <begin position="244"/>
        <end position="268"/>
    </location>
</feature>
<evidence type="ECO:0000313" key="13">
    <source>
        <dbReference type="EMBL" id="LAC25247.1"/>
    </source>
</evidence>
<feature type="transmembrane region" description="Helical" evidence="11">
    <location>
        <begin position="358"/>
        <end position="380"/>
    </location>
</feature>
<feature type="transmembrane region" description="Helical" evidence="11">
    <location>
        <begin position="173"/>
        <end position="192"/>
    </location>
</feature>
<evidence type="ECO:0000256" key="3">
    <source>
        <dbReference type="ARBA" id="ARBA00022448"/>
    </source>
</evidence>
<dbReference type="Pfam" id="PF01490">
    <property type="entry name" value="Aa_trans"/>
    <property type="match status" value="1"/>
</dbReference>
<feature type="domain" description="Amino acid transporter transmembrane" evidence="12">
    <location>
        <begin position="55"/>
        <end position="440"/>
    </location>
</feature>
<dbReference type="AlphaFoldDB" id="A0A6A7G2M5"/>
<keyword evidence="5" id="KW-0029">Amino-acid transport</keyword>
<dbReference type="PANTHER" id="PTHR22950:SF458">
    <property type="entry name" value="SODIUM-COUPLED NEUTRAL AMINO ACID TRANSPORTER 11-RELATED"/>
    <property type="match status" value="1"/>
</dbReference>
<name>A0A6A7G2M5_9CRUS</name>
<evidence type="ECO:0000259" key="12">
    <source>
        <dbReference type="Pfam" id="PF01490"/>
    </source>
</evidence>
<keyword evidence="7 11" id="KW-0472">Membrane</keyword>
<feature type="transmembrane region" description="Helical" evidence="11">
    <location>
        <begin position="320"/>
        <end position="338"/>
    </location>
</feature>
<feature type="transmembrane region" description="Helical" evidence="11">
    <location>
        <begin position="421"/>
        <end position="444"/>
    </location>
</feature>
<evidence type="ECO:0000256" key="1">
    <source>
        <dbReference type="ARBA" id="ARBA00004141"/>
    </source>
</evidence>
<feature type="transmembrane region" description="Helical" evidence="11">
    <location>
        <begin position="386"/>
        <end position="409"/>
    </location>
</feature>
<proteinExistence type="evidence at transcript level"/>
<comment type="function">
    <text evidence="8">Putative sodium-dependent amino acid/proton antiporter.</text>
</comment>
<comment type="subcellular location">
    <subcellularLocation>
        <location evidence="1">Membrane</location>
        <topology evidence="1">Multi-pass membrane protein</topology>
    </subcellularLocation>
</comment>
<accession>A0A6A7G2M5</accession>
<dbReference type="EMBL" id="IACT01006109">
    <property type="protein sequence ID" value="LAC25247.1"/>
    <property type="molecule type" value="mRNA"/>
</dbReference>
<sequence length="474" mass="51622">MLFPDPEKLPILTGGAGSFKNNSSYGASNSKGVPSCSSRINSSVEQDRSISGPTKSSLFVTSINYINAIVGSGVLAIPYALRESGLVLGVGLLMLVTWITSRSLVMQVASSRILGTRTYQETVGAAFGRPGFYICAVLQFLFPFFALISYNIIVGDTITKVLVRVSEVTDDDIYVNRQVVSVVATLLVTLPLSSLRNIGQLGNTSFLSMVLICFIIGAMIFRAPKMAALASSPEESVELMNWDVGPSVGVISFAFVCHHTTFLLYNSLEDNTDQRWKKATNISVFTAMMLCLLVGCVGYLPFTGFTQGDIMENYCWDDDLMAACRAIFAVSVMLTFPLECFGAREVLETTFFRNRVPLPLWCHLLLTFSILLAALLASYTTDCLSVVLQFSGIFVACPMAFLLPAATFIKAGGGAMFSRRNLTAWTVLTFGAISSLTGTLTLLFDWDSLVYCAHGVQMDYCFTELNGTKTRVSF</sequence>
<evidence type="ECO:0000256" key="9">
    <source>
        <dbReference type="ARBA" id="ARBA00040814"/>
    </source>
</evidence>
<dbReference type="InterPro" id="IPR013057">
    <property type="entry name" value="AA_transpt_TM"/>
</dbReference>
<evidence type="ECO:0000256" key="5">
    <source>
        <dbReference type="ARBA" id="ARBA00022970"/>
    </source>
</evidence>
<feature type="transmembrane region" description="Helical" evidence="11">
    <location>
        <begin position="204"/>
        <end position="224"/>
    </location>
</feature>
<comment type="similarity">
    <text evidence="2">Belongs to the amino acid/polyamine transporter 2 family.</text>
</comment>
<feature type="transmembrane region" description="Helical" evidence="11">
    <location>
        <begin position="130"/>
        <end position="153"/>
    </location>
</feature>
<protein>
    <recommendedName>
        <fullName evidence="9">Putative sodium-coupled neutral amino acid transporter 11</fullName>
    </recommendedName>
    <alternativeName>
        <fullName evidence="10">Solute carrier family 38 member 11</fullName>
    </alternativeName>
</protein>
<dbReference type="GO" id="GO:0016020">
    <property type="term" value="C:membrane"/>
    <property type="evidence" value="ECO:0007669"/>
    <property type="project" value="UniProtKB-SubCell"/>
</dbReference>
<evidence type="ECO:0000256" key="11">
    <source>
        <dbReference type="SAM" id="Phobius"/>
    </source>
</evidence>
<evidence type="ECO:0000256" key="2">
    <source>
        <dbReference type="ARBA" id="ARBA00008066"/>
    </source>
</evidence>
<evidence type="ECO:0000256" key="6">
    <source>
        <dbReference type="ARBA" id="ARBA00022989"/>
    </source>
</evidence>
<evidence type="ECO:0000256" key="8">
    <source>
        <dbReference type="ARBA" id="ARBA00037101"/>
    </source>
</evidence>
<feature type="transmembrane region" description="Helical" evidence="11">
    <location>
        <begin position="86"/>
        <end position="109"/>
    </location>
</feature>
<organism evidence="13">
    <name type="scientific">Hirondellea gigas</name>
    <dbReference type="NCBI Taxonomy" id="1518452"/>
    <lineage>
        <taxon>Eukaryota</taxon>
        <taxon>Metazoa</taxon>
        <taxon>Ecdysozoa</taxon>
        <taxon>Arthropoda</taxon>
        <taxon>Crustacea</taxon>
        <taxon>Multicrustacea</taxon>
        <taxon>Malacostraca</taxon>
        <taxon>Eumalacostraca</taxon>
        <taxon>Peracarida</taxon>
        <taxon>Amphipoda</taxon>
        <taxon>Amphilochidea</taxon>
        <taxon>Lysianassida</taxon>
        <taxon>Lysianassidira</taxon>
        <taxon>Lysianassoidea</taxon>
        <taxon>Lysianassidae</taxon>
        <taxon>Hirondellea</taxon>
    </lineage>
</organism>
<feature type="transmembrane region" description="Helical" evidence="11">
    <location>
        <begin position="58"/>
        <end position="80"/>
    </location>
</feature>
<reference evidence="13" key="1">
    <citation type="submission" date="2017-11" db="EMBL/GenBank/DDBJ databases">
        <title>The sensing device of the deep-sea amphipod.</title>
        <authorList>
            <person name="Kobayashi H."/>
            <person name="Nagahama T."/>
            <person name="Arai W."/>
            <person name="Sasagawa Y."/>
            <person name="Umeda M."/>
            <person name="Hayashi T."/>
            <person name="Nikaido I."/>
            <person name="Watanabe H."/>
            <person name="Oguri K."/>
            <person name="Kitazato H."/>
            <person name="Fujioka K."/>
            <person name="Kido Y."/>
            <person name="Takami H."/>
        </authorList>
    </citation>
    <scope>NUCLEOTIDE SEQUENCE</scope>
    <source>
        <tissue evidence="13">Whole body</tissue>
    </source>
</reference>
<feature type="transmembrane region" description="Helical" evidence="11">
    <location>
        <begin position="280"/>
        <end position="300"/>
    </location>
</feature>
<keyword evidence="6 11" id="KW-1133">Transmembrane helix</keyword>
<dbReference type="GO" id="GO:0015179">
    <property type="term" value="F:L-amino acid transmembrane transporter activity"/>
    <property type="evidence" value="ECO:0007669"/>
    <property type="project" value="TreeGrafter"/>
</dbReference>
<evidence type="ECO:0000256" key="7">
    <source>
        <dbReference type="ARBA" id="ARBA00023136"/>
    </source>
</evidence>
<keyword evidence="4 11" id="KW-0812">Transmembrane</keyword>